<dbReference type="PANTHER" id="PTHR21661:SF35">
    <property type="entry name" value="EPOXIDE HYDROLASE"/>
    <property type="match status" value="1"/>
</dbReference>
<dbReference type="KEGG" id="dpl:KGM_214824"/>
<dbReference type="PRINTS" id="PR00412">
    <property type="entry name" value="EPOXHYDRLASE"/>
</dbReference>
<feature type="active site" description="Nucleophile" evidence="7">
    <location>
        <position position="165"/>
    </location>
</feature>
<dbReference type="FunCoup" id="A0A212F9Y7">
    <property type="interactions" value="201"/>
</dbReference>
<dbReference type="eggNOG" id="KOG2565">
    <property type="taxonomic scope" value="Eukaryota"/>
</dbReference>
<keyword evidence="6" id="KW-0256">Endoplasmic reticulum</keyword>
<dbReference type="InterPro" id="IPR000639">
    <property type="entry name" value="Epox_hydrolase-like"/>
</dbReference>
<keyword evidence="5 6" id="KW-0378">Hydrolase</keyword>
<dbReference type="InterPro" id="IPR010497">
    <property type="entry name" value="Epoxide_hydro_N"/>
</dbReference>
<dbReference type="PIRSF" id="PIRSF001112">
    <property type="entry name" value="Epoxide_hydrolase"/>
    <property type="match status" value="1"/>
</dbReference>
<evidence type="ECO:0000256" key="4">
    <source>
        <dbReference type="ARBA" id="ARBA00022797"/>
    </source>
</evidence>
<comment type="function">
    <text evidence="6">Catalyzes juvenile hormone hydrolysis.</text>
</comment>
<accession>A0A212F9Y7</accession>
<comment type="subcellular location">
    <subcellularLocation>
        <location evidence="6">Endoplasmic reticulum membrane</location>
    </subcellularLocation>
    <subcellularLocation>
        <location evidence="2">Microsome membrane</location>
        <topology evidence="2">Single-pass membrane protein</topology>
    </subcellularLocation>
</comment>
<dbReference type="InParanoid" id="A0A212F9Y7"/>
<evidence type="ECO:0000256" key="3">
    <source>
        <dbReference type="ARBA" id="ARBA00010088"/>
    </source>
</evidence>
<feature type="active site" description="Proton acceptor" evidence="7">
    <location>
        <position position="368"/>
    </location>
</feature>
<dbReference type="GO" id="GO:0005789">
    <property type="term" value="C:endoplasmic reticulum membrane"/>
    <property type="evidence" value="ECO:0007669"/>
    <property type="project" value="UniProtKB-SubCell"/>
</dbReference>
<evidence type="ECO:0000256" key="2">
    <source>
        <dbReference type="ARBA" id="ARBA00004111"/>
    </source>
</evidence>
<evidence type="ECO:0000256" key="6">
    <source>
        <dbReference type="PIRNR" id="PIRNR001112"/>
    </source>
</evidence>
<keyword evidence="10" id="KW-1185">Reference proteome</keyword>
<keyword evidence="6" id="KW-0472">Membrane</keyword>
<dbReference type="EC" id="3.3.2.9" evidence="6"/>
<protein>
    <recommendedName>
        <fullName evidence="6">Epoxide hydrolase</fullName>
        <ecNumber evidence="6">3.3.2.9</ecNumber>
    </recommendedName>
</protein>
<dbReference type="Gene3D" id="3.40.50.1820">
    <property type="entry name" value="alpha/beta hydrolase"/>
    <property type="match status" value="1"/>
</dbReference>
<comment type="catalytic activity">
    <reaction evidence="1 6">
        <text>1-(4-methoxyphenyl)-N-methyl-N-[(3-methyloxetan-3-yl)methyl]methanamine + H2O = 2-{[(4-methoxybenzyl)(methyl)amino]methyl}-2-methylpropane-1,3-diol</text>
        <dbReference type="Rhea" id="RHEA:55764"/>
        <dbReference type="ChEBI" id="CHEBI:15377"/>
        <dbReference type="ChEBI" id="CHEBI:139161"/>
        <dbReference type="ChEBI" id="CHEBI:139164"/>
        <dbReference type="EC" id="3.3.2.9"/>
    </reaction>
</comment>
<dbReference type="SUPFAM" id="SSF53474">
    <property type="entry name" value="alpha/beta-Hydrolases"/>
    <property type="match status" value="1"/>
</dbReference>
<dbReference type="InterPro" id="IPR029058">
    <property type="entry name" value="AB_hydrolase_fold"/>
</dbReference>
<evidence type="ECO:0000256" key="1">
    <source>
        <dbReference type="ARBA" id="ARBA00000221"/>
    </source>
</evidence>
<evidence type="ECO:0000313" key="9">
    <source>
        <dbReference type="EMBL" id="OWR50538.1"/>
    </source>
</evidence>
<evidence type="ECO:0000256" key="5">
    <source>
        <dbReference type="ARBA" id="ARBA00022801"/>
    </source>
</evidence>
<keyword evidence="4 6" id="KW-0058">Aromatic hydrocarbons catabolism</keyword>
<dbReference type="AlphaFoldDB" id="A0A212F9Y7"/>
<dbReference type="GO" id="GO:0033961">
    <property type="term" value="F:cis-stilbene-oxide hydrolase activity"/>
    <property type="evidence" value="ECO:0007669"/>
    <property type="project" value="UniProtKB-UniRule"/>
</dbReference>
<dbReference type="EMBL" id="AGBW02009550">
    <property type="protein sequence ID" value="OWR50538.1"/>
    <property type="molecule type" value="Genomic_DNA"/>
</dbReference>
<name>A0A212F9Y7_DANPL</name>
<comment type="similarity">
    <text evidence="3 6">Belongs to the peptidase S33 family.</text>
</comment>
<reference evidence="9 10" key="1">
    <citation type="journal article" date="2011" name="Cell">
        <title>The monarch butterfly genome yields insights into long-distance migration.</title>
        <authorList>
            <person name="Zhan S."/>
            <person name="Merlin C."/>
            <person name="Boore J.L."/>
            <person name="Reppert S.M."/>
        </authorList>
    </citation>
    <scope>NUCLEOTIDE SEQUENCE [LARGE SCALE GENOMIC DNA]</scope>
    <source>
        <strain evidence="9">F-2</strain>
    </source>
</reference>
<dbReference type="Proteomes" id="UP000007151">
    <property type="component" value="Unassembled WGS sequence"/>
</dbReference>
<dbReference type="Pfam" id="PF06441">
    <property type="entry name" value="EHN"/>
    <property type="match status" value="1"/>
</dbReference>
<comment type="catalytic activity">
    <reaction evidence="6">
        <text>cis-stilbene oxide + H2O = (1R,2R)-hydrobenzoin</text>
        <dbReference type="Rhea" id="RHEA:23900"/>
        <dbReference type="ChEBI" id="CHEBI:15377"/>
        <dbReference type="ChEBI" id="CHEBI:50004"/>
        <dbReference type="ChEBI" id="CHEBI:50014"/>
        <dbReference type="EC" id="3.3.2.9"/>
    </reaction>
</comment>
<feature type="domain" description="Epoxide hydrolase N-terminal" evidence="8">
    <location>
        <begin position="2"/>
        <end position="99"/>
    </location>
</feature>
<dbReference type="GO" id="GO:0097176">
    <property type="term" value="P:epoxide metabolic process"/>
    <property type="evidence" value="ECO:0007669"/>
    <property type="project" value="TreeGrafter"/>
</dbReference>
<dbReference type="STRING" id="278856.A0A212F9Y7"/>
<evidence type="ECO:0000313" key="10">
    <source>
        <dbReference type="Proteomes" id="UP000007151"/>
    </source>
</evidence>
<evidence type="ECO:0000256" key="7">
    <source>
        <dbReference type="PIRSR" id="PIRSR001112-1"/>
    </source>
</evidence>
<comment type="caution">
    <text evidence="9">The sequence shown here is derived from an EMBL/GenBank/DDBJ whole genome shotgun (WGS) entry which is preliminary data.</text>
</comment>
<dbReference type="PANTHER" id="PTHR21661">
    <property type="entry name" value="EPOXIDE HYDROLASE 1-RELATED"/>
    <property type="match status" value="1"/>
</dbReference>
<gene>
    <name evidence="9" type="ORF">KGM_214824</name>
</gene>
<proteinExistence type="inferred from homology"/>
<feature type="active site" description="Proton donor" evidence="7">
    <location>
        <position position="311"/>
    </location>
</feature>
<organism evidence="9 10">
    <name type="scientific">Danaus plexippus plexippus</name>
    <dbReference type="NCBI Taxonomy" id="278856"/>
    <lineage>
        <taxon>Eukaryota</taxon>
        <taxon>Metazoa</taxon>
        <taxon>Ecdysozoa</taxon>
        <taxon>Arthropoda</taxon>
        <taxon>Hexapoda</taxon>
        <taxon>Insecta</taxon>
        <taxon>Pterygota</taxon>
        <taxon>Neoptera</taxon>
        <taxon>Endopterygota</taxon>
        <taxon>Lepidoptera</taxon>
        <taxon>Glossata</taxon>
        <taxon>Ditrysia</taxon>
        <taxon>Papilionoidea</taxon>
        <taxon>Nymphalidae</taxon>
        <taxon>Danainae</taxon>
        <taxon>Danaini</taxon>
        <taxon>Danaina</taxon>
        <taxon>Danaus</taxon>
        <taxon>Danaus</taxon>
    </lineage>
</organism>
<evidence type="ECO:0000259" key="8">
    <source>
        <dbReference type="Pfam" id="PF06441"/>
    </source>
</evidence>
<sequence length="399" mass="45101">MIKDLKSRLSNHRKPAPGLEGAAFTYGFNSGRLSWWTRYWSEQYPFLEREQFLNSLPQYVTNIQGLDIHFIRVKPKAPKGVTVVPLLILHGWPGSVREFYEAIPLLTKASDEHEFVFEVIAPSLPGFGFSQASNRPGLGPYQMSMIFKNLMKRLGHEKFYIQGGDWGAVIASAMAIYYQENILGYHSNFLFVLNGYSMVRTLVGAVLPSLVVEPHLASRMYPLSSHLAFLMEESGYFHLQATKPDTIGVALSDSPAGLLAYTLEKASSGTMISNKLLDDGGLSLTYTSEQLVDNLMMYWISNSTTTASRIYTEFFQIDNILMVLDKTTTEVPTWGLQAKNEIIYQPETVLRVKYKNLLGVTTLEDGGHFIALEKPEEFARDVFRAVTAFRRFHRSRHVV</sequence>
<dbReference type="InterPro" id="IPR016292">
    <property type="entry name" value="Epoxide_hydrolase"/>
</dbReference>